<evidence type="ECO:0000313" key="1">
    <source>
        <dbReference type="EMBL" id="MDI4647884.1"/>
    </source>
</evidence>
<dbReference type="RefSeq" id="WP_282910625.1">
    <property type="nucleotide sequence ID" value="NZ_JAGRPV010000001.1"/>
</dbReference>
<dbReference type="Proteomes" id="UP001161691">
    <property type="component" value="Unassembled WGS sequence"/>
</dbReference>
<sequence>MHDFTRNIMIVDDSKNISNEIKQYISIFESLKAEHQLDFNLNFTAIQKYDQAITLLESKDSVFDVLLIDYDLRQTGNAERGSDLVREIRSRINKHCKIIFYTMGDLATVFPHRNDLINLFNQGIYKFLSKDTFSQSHNIYGQPELQIRVEIMIEAIHNIDFVQVTLERYFAEYGDIVSEERIRVNNNEYTLNEIITLIRRDEDTGRVYKSNLAESVIIHNLISGR</sequence>
<protein>
    <recommendedName>
        <fullName evidence="3">Response regulatory domain-containing protein</fullName>
    </recommendedName>
</protein>
<gene>
    <name evidence="1" type="ORF">KB449_23235</name>
</gene>
<dbReference type="Gene3D" id="3.40.50.2300">
    <property type="match status" value="1"/>
</dbReference>
<organism evidence="1 2">
    <name type="scientific">Cohnella hashimotonis</name>
    <dbReference type="NCBI Taxonomy" id="2826895"/>
    <lineage>
        <taxon>Bacteria</taxon>
        <taxon>Bacillati</taxon>
        <taxon>Bacillota</taxon>
        <taxon>Bacilli</taxon>
        <taxon>Bacillales</taxon>
        <taxon>Paenibacillaceae</taxon>
        <taxon>Cohnella</taxon>
    </lineage>
</organism>
<accession>A0ABT6TM20</accession>
<evidence type="ECO:0008006" key="3">
    <source>
        <dbReference type="Google" id="ProtNLM"/>
    </source>
</evidence>
<dbReference type="InterPro" id="IPR011006">
    <property type="entry name" value="CheY-like_superfamily"/>
</dbReference>
<proteinExistence type="predicted"/>
<reference evidence="1" key="1">
    <citation type="submission" date="2023-04" db="EMBL/GenBank/DDBJ databases">
        <title>Comparative genomic analysis of Cohnella hashimotonis sp. nov., isolated from the International Space Station.</title>
        <authorList>
            <person name="Venkateswaran K."/>
            <person name="Simpson A."/>
        </authorList>
    </citation>
    <scope>NUCLEOTIDE SEQUENCE</scope>
    <source>
        <strain evidence="1">F6_2S_P_1</strain>
    </source>
</reference>
<dbReference type="EMBL" id="JAGRPV010000001">
    <property type="protein sequence ID" value="MDI4647884.1"/>
    <property type="molecule type" value="Genomic_DNA"/>
</dbReference>
<dbReference type="SUPFAM" id="SSF52172">
    <property type="entry name" value="CheY-like"/>
    <property type="match status" value="1"/>
</dbReference>
<name>A0ABT6TM20_9BACL</name>
<comment type="caution">
    <text evidence="1">The sequence shown here is derived from an EMBL/GenBank/DDBJ whole genome shotgun (WGS) entry which is preliminary data.</text>
</comment>
<evidence type="ECO:0000313" key="2">
    <source>
        <dbReference type="Proteomes" id="UP001161691"/>
    </source>
</evidence>
<keyword evidence="2" id="KW-1185">Reference proteome</keyword>